<name>A0A8T5UYB9_9BRAD</name>
<dbReference type="RefSeq" id="WP_166075504.1">
    <property type="nucleotide sequence ID" value="NZ_CP096255.1"/>
</dbReference>
<sequence>MNGLKDVVILKSDGSDIPSQQVLDDDHHSVKASADAKTSDIILEFSSRLALYEFAKSLLHEAVFGSTGQKEFYPLISNGKPLVVEGARLTEDSSRVFAFYPRD</sequence>
<organism evidence="1 2">
    <name type="scientific">Bradyrhizobium barranii subsp. apii</name>
    <dbReference type="NCBI Taxonomy" id="2819348"/>
    <lineage>
        <taxon>Bacteria</taxon>
        <taxon>Pseudomonadati</taxon>
        <taxon>Pseudomonadota</taxon>
        <taxon>Alphaproteobacteria</taxon>
        <taxon>Hyphomicrobiales</taxon>
        <taxon>Nitrobacteraceae</taxon>
        <taxon>Bradyrhizobium</taxon>
        <taxon>Bradyrhizobium barranii</taxon>
    </lineage>
</organism>
<dbReference type="EMBL" id="CP096255">
    <property type="protein sequence ID" value="UPT86956.1"/>
    <property type="molecule type" value="Genomic_DNA"/>
</dbReference>
<evidence type="ECO:0000313" key="1">
    <source>
        <dbReference type="EMBL" id="UPT86956.1"/>
    </source>
</evidence>
<proteinExistence type="predicted"/>
<accession>A0A8T5UYB9</accession>
<dbReference type="Proteomes" id="UP000551709">
    <property type="component" value="Chromosome"/>
</dbReference>
<reference evidence="1" key="2">
    <citation type="submission" date="2022-04" db="EMBL/GenBank/DDBJ databases">
        <authorList>
            <person name="Bromfield E.S.P."/>
            <person name="Cloutier S."/>
        </authorList>
    </citation>
    <scope>NUCLEOTIDE SEQUENCE</scope>
    <source>
        <strain evidence="1">1S5</strain>
    </source>
</reference>
<gene>
    <name evidence="1" type="ORF">HAP41_0000043205</name>
</gene>
<dbReference type="AlphaFoldDB" id="A0A8T5UYB9"/>
<protein>
    <submittedName>
        <fullName evidence="1">Uncharacterized protein</fullName>
    </submittedName>
</protein>
<evidence type="ECO:0000313" key="2">
    <source>
        <dbReference type="Proteomes" id="UP000551709"/>
    </source>
</evidence>
<reference evidence="1" key="1">
    <citation type="journal article" date="2017" name="Syst. Appl. Microbiol.">
        <title>Soybeans inoculated with root zone soils of Canadian native legumes harbour diverse and novel Bradyrhizobium spp. that possess agricultural potential.</title>
        <authorList>
            <person name="Bromfield E.S.P."/>
            <person name="Cloutier S."/>
            <person name="Tambong J.T."/>
            <person name="Tran Thi T.V."/>
        </authorList>
    </citation>
    <scope>NUCLEOTIDE SEQUENCE</scope>
    <source>
        <strain evidence="1">1S5</strain>
    </source>
</reference>